<dbReference type="PANTHER" id="PTHR31374:SF228">
    <property type="entry name" value="SAUR FAMILY PROTEIN"/>
    <property type="match status" value="1"/>
</dbReference>
<dbReference type="Proteomes" id="UP001179952">
    <property type="component" value="Unassembled WGS sequence"/>
</dbReference>
<sequence length="104" mass="12149">MQDDKPMKAKKGYLVVRVGMEGDDGGFRRFTIPISYLSHPLFMDLLEKAQEVYGFHSSGPLMLPCSVDDFLHLRWRIERESQNTHHSHHHHHHHNQSSFSLRAC</sequence>
<evidence type="ECO:0000256" key="2">
    <source>
        <dbReference type="SAM" id="MobiDB-lite"/>
    </source>
</evidence>
<accession>A0AAV9BSH2</accession>
<name>A0AAV9BSH2_ACOGR</name>
<dbReference type="InterPro" id="IPR003676">
    <property type="entry name" value="SAUR_fam"/>
</dbReference>
<gene>
    <name evidence="3" type="ORF">QJS04_geneDACA020716</name>
</gene>
<dbReference type="EMBL" id="JAUJYN010000001">
    <property type="protein sequence ID" value="KAK1279361.1"/>
    <property type="molecule type" value="Genomic_DNA"/>
</dbReference>
<protein>
    <submittedName>
        <fullName evidence="3">Uncharacterized protein</fullName>
    </submittedName>
</protein>
<comment type="caution">
    <text evidence="3">The sequence shown here is derived from an EMBL/GenBank/DDBJ whole genome shotgun (WGS) entry which is preliminary data.</text>
</comment>
<reference evidence="3" key="2">
    <citation type="submission" date="2023-06" db="EMBL/GenBank/DDBJ databases">
        <authorList>
            <person name="Ma L."/>
            <person name="Liu K.-W."/>
            <person name="Li Z."/>
            <person name="Hsiao Y.-Y."/>
            <person name="Qi Y."/>
            <person name="Fu T."/>
            <person name="Tang G."/>
            <person name="Zhang D."/>
            <person name="Sun W.-H."/>
            <person name="Liu D.-K."/>
            <person name="Li Y."/>
            <person name="Chen G.-Z."/>
            <person name="Liu X.-D."/>
            <person name="Liao X.-Y."/>
            <person name="Jiang Y.-T."/>
            <person name="Yu X."/>
            <person name="Hao Y."/>
            <person name="Huang J."/>
            <person name="Zhao X.-W."/>
            <person name="Ke S."/>
            <person name="Chen Y.-Y."/>
            <person name="Wu W.-L."/>
            <person name="Hsu J.-L."/>
            <person name="Lin Y.-F."/>
            <person name="Huang M.-D."/>
            <person name="Li C.-Y."/>
            <person name="Huang L."/>
            <person name="Wang Z.-W."/>
            <person name="Zhao X."/>
            <person name="Zhong W.-Y."/>
            <person name="Peng D.-H."/>
            <person name="Ahmad S."/>
            <person name="Lan S."/>
            <person name="Zhang J.-S."/>
            <person name="Tsai W.-C."/>
            <person name="Van De Peer Y."/>
            <person name="Liu Z.-J."/>
        </authorList>
    </citation>
    <scope>NUCLEOTIDE SEQUENCE</scope>
    <source>
        <strain evidence="3">SCP</strain>
        <tissue evidence="3">Leaves</tissue>
    </source>
</reference>
<dbReference type="PANTHER" id="PTHR31374">
    <property type="entry name" value="AUXIN-INDUCED PROTEIN-LIKE-RELATED"/>
    <property type="match status" value="1"/>
</dbReference>
<dbReference type="Pfam" id="PF02519">
    <property type="entry name" value="Auxin_inducible"/>
    <property type="match status" value="1"/>
</dbReference>
<feature type="region of interest" description="Disordered" evidence="2">
    <location>
        <begin position="82"/>
        <end position="104"/>
    </location>
</feature>
<dbReference type="GO" id="GO:0009733">
    <property type="term" value="P:response to auxin"/>
    <property type="evidence" value="ECO:0007669"/>
    <property type="project" value="InterPro"/>
</dbReference>
<comment type="similarity">
    <text evidence="1">Belongs to the ARG7 family.</text>
</comment>
<feature type="compositionally biased region" description="Basic residues" evidence="2">
    <location>
        <begin position="85"/>
        <end position="95"/>
    </location>
</feature>
<proteinExistence type="inferred from homology"/>
<reference evidence="3" key="1">
    <citation type="journal article" date="2023" name="Nat. Commun.">
        <title>Diploid and tetraploid genomes of Acorus and the evolution of monocots.</title>
        <authorList>
            <person name="Ma L."/>
            <person name="Liu K.W."/>
            <person name="Li Z."/>
            <person name="Hsiao Y.Y."/>
            <person name="Qi Y."/>
            <person name="Fu T."/>
            <person name="Tang G.D."/>
            <person name="Zhang D."/>
            <person name="Sun W.H."/>
            <person name="Liu D.K."/>
            <person name="Li Y."/>
            <person name="Chen G.Z."/>
            <person name="Liu X.D."/>
            <person name="Liao X.Y."/>
            <person name="Jiang Y.T."/>
            <person name="Yu X."/>
            <person name="Hao Y."/>
            <person name="Huang J."/>
            <person name="Zhao X.W."/>
            <person name="Ke S."/>
            <person name="Chen Y.Y."/>
            <person name="Wu W.L."/>
            <person name="Hsu J.L."/>
            <person name="Lin Y.F."/>
            <person name="Huang M.D."/>
            <person name="Li C.Y."/>
            <person name="Huang L."/>
            <person name="Wang Z.W."/>
            <person name="Zhao X."/>
            <person name="Zhong W.Y."/>
            <person name="Peng D.H."/>
            <person name="Ahmad S."/>
            <person name="Lan S."/>
            <person name="Zhang J.S."/>
            <person name="Tsai W.C."/>
            <person name="Van de Peer Y."/>
            <person name="Liu Z.J."/>
        </authorList>
    </citation>
    <scope>NUCLEOTIDE SEQUENCE</scope>
    <source>
        <strain evidence="3">SCP</strain>
    </source>
</reference>
<evidence type="ECO:0000256" key="1">
    <source>
        <dbReference type="ARBA" id="ARBA00006974"/>
    </source>
</evidence>
<evidence type="ECO:0000313" key="3">
    <source>
        <dbReference type="EMBL" id="KAK1279361.1"/>
    </source>
</evidence>
<keyword evidence="4" id="KW-1185">Reference proteome</keyword>
<organism evidence="3 4">
    <name type="scientific">Acorus gramineus</name>
    <name type="common">Dwarf sweet flag</name>
    <dbReference type="NCBI Taxonomy" id="55184"/>
    <lineage>
        <taxon>Eukaryota</taxon>
        <taxon>Viridiplantae</taxon>
        <taxon>Streptophyta</taxon>
        <taxon>Embryophyta</taxon>
        <taxon>Tracheophyta</taxon>
        <taxon>Spermatophyta</taxon>
        <taxon>Magnoliopsida</taxon>
        <taxon>Liliopsida</taxon>
        <taxon>Acoraceae</taxon>
        <taxon>Acorus</taxon>
    </lineage>
</organism>
<evidence type="ECO:0000313" key="4">
    <source>
        <dbReference type="Proteomes" id="UP001179952"/>
    </source>
</evidence>
<dbReference type="AlphaFoldDB" id="A0AAV9BSH2"/>